<dbReference type="InterPro" id="IPR002591">
    <property type="entry name" value="Phosphodiest/P_Trfase"/>
</dbReference>
<protein>
    <submittedName>
        <fullName evidence="1">Phosphonoacetate hydrolase</fullName>
        <ecNumber evidence="1">3.11.1.2</ecNumber>
    </submittedName>
</protein>
<reference evidence="1" key="1">
    <citation type="submission" date="2024-06" db="EMBL/GenBank/DDBJ databases">
        <title>Kribbella sp. strain HUAS MG21 genome sequences.</title>
        <authorList>
            <person name="Mo P."/>
        </authorList>
    </citation>
    <scope>NUCLEOTIDE SEQUENCE</scope>
    <source>
        <strain evidence="1">HUAS MG21</strain>
    </source>
</reference>
<dbReference type="AlphaFoldDB" id="A0AAU7T5G8"/>
<dbReference type="NCBIfam" id="TIGR02335">
    <property type="entry name" value="hydr_PhnA"/>
    <property type="match status" value="1"/>
</dbReference>
<dbReference type="EMBL" id="CP158165">
    <property type="protein sequence ID" value="XBV21952.1"/>
    <property type="molecule type" value="Genomic_DNA"/>
</dbReference>
<dbReference type="Pfam" id="PF01663">
    <property type="entry name" value="Phosphodiest"/>
    <property type="match status" value="1"/>
</dbReference>
<sequence length="452" mass="48008">MSPTTFTVNGRTYTTHGTPVVVICIDGSEPDYHVEAIAAGRMPWLSHVLESGQGSSWAAHCAMPALTNPNNLSIATGRPPAVHGICGNYLWDATTGEEVLMNDKRFLRVPTLFAAANDAGLDVVVVTAKDKLRRLLGAGLVESGPALDGSEAFVEPRRTGICFSAEKADEATVEVNGIGDVLELVGKPLPDVYSADLSEFVLAAGVRILETRGADLMYLSLTDYIQHKHAPGTPVANDFYAMIDAYAARLEALGAIVVLTADHGMSAKTDETGTAKVVYVESEVRTLLGTTDQEDGVRVILPITDPYTVHHGALGSFASIYLPADADRDAVIEGLRVIDGVQAVMTRDEAATTYSLPPDRIGEIVLLAEAGTAVGRFAAWHDLSGLDVPLRSHGALGELQIPFVINRVLPRPEQLDEPYGDPAYVHNYDAYWVATTLVAEHGAAAPTAAASA</sequence>
<dbReference type="InterPro" id="IPR017850">
    <property type="entry name" value="Alkaline_phosphatase_core_sf"/>
</dbReference>
<proteinExistence type="predicted"/>
<dbReference type="SUPFAM" id="SSF53649">
    <property type="entry name" value="Alkaline phosphatase-like"/>
    <property type="match status" value="1"/>
</dbReference>
<name>A0AAU7T5G8_9ACTN</name>
<dbReference type="PANTHER" id="PTHR10151">
    <property type="entry name" value="ECTONUCLEOTIDE PYROPHOSPHATASE/PHOSPHODIESTERASE"/>
    <property type="match status" value="1"/>
</dbReference>
<dbReference type="RefSeq" id="WP_350274802.1">
    <property type="nucleotide sequence ID" value="NZ_CP158165.1"/>
</dbReference>
<dbReference type="InterPro" id="IPR012710">
    <property type="entry name" value="Phosphonoacetate_hydro"/>
</dbReference>
<dbReference type="Gene3D" id="3.30.1360.110">
    <property type="entry name" value="Domain 2, Phosphonoacetate Hydrolase"/>
    <property type="match status" value="1"/>
</dbReference>
<keyword evidence="1" id="KW-0378">Hydrolase</keyword>
<dbReference type="InterPro" id="IPR023116">
    <property type="entry name" value="Phosphonoacetate_hydro_insert"/>
</dbReference>
<dbReference type="GO" id="GO:0047400">
    <property type="term" value="F:phosphonoacetate hydrolase activity"/>
    <property type="evidence" value="ECO:0007669"/>
    <property type="project" value="UniProtKB-EC"/>
</dbReference>
<dbReference type="EC" id="3.11.1.2" evidence="1"/>
<dbReference type="Gene3D" id="3.40.720.10">
    <property type="entry name" value="Alkaline Phosphatase, subunit A"/>
    <property type="match status" value="1"/>
</dbReference>
<evidence type="ECO:0000313" key="1">
    <source>
        <dbReference type="EMBL" id="XBV21952.1"/>
    </source>
</evidence>
<gene>
    <name evidence="1" type="primary">phnA</name>
    <name evidence="1" type="ORF">ABN611_25730</name>
</gene>
<accession>A0AAU7T5G8</accession>
<dbReference type="PANTHER" id="PTHR10151:SF120">
    <property type="entry name" value="BIS(5'-ADENOSYL)-TRIPHOSPHATASE"/>
    <property type="match status" value="1"/>
</dbReference>
<organism evidence="1">
    <name type="scientific">Kribbella sp. HUAS MG21</name>
    <dbReference type="NCBI Taxonomy" id="3160966"/>
    <lineage>
        <taxon>Bacteria</taxon>
        <taxon>Bacillati</taxon>
        <taxon>Actinomycetota</taxon>
        <taxon>Actinomycetes</taxon>
        <taxon>Propionibacteriales</taxon>
        <taxon>Kribbellaceae</taxon>
        <taxon>Kribbella</taxon>
    </lineage>
</organism>